<feature type="transmembrane region" description="Helical" evidence="1">
    <location>
        <begin position="56"/>
        <end position="79"/>
    </location>
</feature>
<evidence type="ECO:0000256" key="1">
    <source>
        <dbReference type="SAM" id="Phobius"/>
    </source>
</evidence>
<keyword evidence="1" id="KW-0472">Membrane</keyword>
<accession>M0D6F3</accession>
<proteinExistence type="predicted"/>
<protein>
    <recommendedName>
        <fullName evidence="4">Cox cluster protein</fullName>
    </recommendedName>
</protein>
<sequence length="90" mass="9050">MPSAKPFIDPATGELDTTRVVSEAVPIGKLVGLFVGVSLVPFSLVFLALGNSLLGAVLVAIGQFVLAVGAAVVVTYAVARGIQLSGEDAP</sequence>
<reference evidence="2 3" key="1">
    <citation type="journal article" date="2014" name="PLoS Genet.">
        <title>Phylogenetically driven sequencing of extremely halophilic archaea reveals strategies for static and dynamic osmo-response.</title>
        <authorList>
            <person name="Becker E.A."/>
            <person name="Seitzer P.M."/>
            <person name="Tritt A."/>
            <person name="Larsen D."/>
            <person name="Krusor M."/>
            <person name="Yao A.I."/>
            <person name="Wu D."/>
            <person name="Madern D."/>
            <person name="Eisen J.A."/>
            <person name="Darling A.E."/>
            <person name="Facciotti M.T."/>
        </authorList>
    </citation>
    <scope>NUCLEOTIDE SEQUENCE [LARGE SCALE GENOMIC DNA]</scope>
    <source>
        <strain evidence="2 3">2-9-1</strain>
    </source>
</reference>
<name>M0D6F3_9EURY</name>
<feature type="transmembrane region" description="Helical" evidence="1">
    <location>
        <begin position="30"/>
        <end position="49"/>
    </location>
</feature>
<comment type="caution">
    <text evidence="2">The sequence shown here is derived from an EMBL/GenBank/DDBJ whole genome shotgun (WGS) entry which is preliminary data.</text>
</comment>
<dbReference type="STRING" id="797114.C475_02316"/>
<keyword evidence="1" id="KW-0812">Transmembrane</keyword>
<dbReference type="Proteomes" id="UP000011626">
    <property type="component" value="Unassembled WGS sequence"/>
</dbReference>
<dbReference type="AlphaFoldDB" id="M0D6F3"/>
<dbReference type="EMBL" id="AOIU01000005">
    <property type="protein sequence ID" value="ELZ29744.1"/>
    <property type="molecule type" value="Genomic_DNA"/>
</dbReference>
<evidence type="ECO:0008006" key="4">
    <source>
        <dbReference type="Google" id="ProtNLM"/>
    </source>
</evidence>
<keyword evidence="3" id="KW-1185">Reference proteome</keyword>
<gene>
    <name evidence="2" type="ORF">C475_02316</name>
</gene>
<dbReference type="RefSeq" id="WP_006882137.1">
    <property type="nucleotide sequence ID" value="NZ_AOIU01000005.1"/>
</dbReference>
<dbReference type="eggNOG" id="arCOG09061">
    <property type="taxonomic scope" value="Archaea"/>
</dbReference>
<evidence type="ECO:0000313" key="3">
    <source>
        <dbReference type="Proteomes" id="UP000011626"/>
    </source>
</evidence>
<dbReference type="OrthoDB" id="204569at2157"/>
<evidence type="ECO:0000313" key="2">
    <source>
        <dbReference type="EMBL" id="ELZ29744.1"/>
    </source>
</evidence>
<keyword evidence="1" id="KW-1133">Transmembrane helix</keyword>
<organism evidence="2 3">
    <name type="scientific">Halosimplex carlsbadense 2-9-1</name>
    <dbReference type="NCBI Taxonomy" id="797114"/>
    <lineage>
        <taxon>Archaea</taxon>
        <taxon>Methanobacteriati</taxon>
        <taxon>Methanobacteriota</taxon>
        <taxon>Stenosarchaea group</taxon>
        <taxon>Halobacteria</taxon>
        <taxon>Halobacteriales</taxon>
        <taxon>Haloarculaceae</taxon>
        <taxon>Halosimplex</taxon>
    </lineage>
</organism>